<dbReference type="PROSITE" id="PS50940">
    <property type="entry name" value="CHIT_BIND_II"/>
    <property type="match status" value="2"/>
</dbReference>
<feature type="compositionally biased region" description="Basic and acidic residues" evidence="1">
    <location>
        <begin position="141"/>
        <end position="150"/>
    </location>
</feature>
<dbReference type="SUPFAM" id="SSF57625">
    <property type="entry name" value="Invertebrate chitin-binding proteins"/>
    <property type="match status" value="2"/>
</dbReference>
<evidence type="ECO:0000313" key="4">
    <source>
        <dbReference type="Proteomes" id="UP000694888"/>
    </source>
</evidence>
<feature type="compositionally biased region" description="Gly residues" evidence="1">
    <location>
        <begin position="534"/>
        <end position="544"/>
    </location>
</feature>
<feature type="compositionally biased region" description="Basic and acidic residues" evidence="1">
    <location>
        <begin position="834"/>
        <end position="849"/>
    </location>
</feature>
<dbReference type="SMART" id="SM00494">
    <property type="entry name" value="ChtBD2"/>
    <property type="match status" value="2"/>
</dbReference>
<feature type="region of interest" description="Disordered" evidence="1">
    <location>
        <begin position="1000"/>
        <end position="1114"/>
    </location>
</feature>
<dbReference type="RefSeq" id="XP_012942787.1">
    <property type="nucleotide sequence ID" value="XM_013087333.1"/>
</dbReference>
<organism evidence="4 5">
    <name type="scientific">Aplysia californica</name>
    <name type="common">California sea hare</name>
    <dbReference type="NCBI Taxonomy" id="6500"/>
    <lineage>
        <taxon>Eukaryota</taxon>
        <taxon>Metazoa</taxon>
        <taxon>Spiralia</taxon>
        <taxon>Lophotrochozoa</taxon>
        <taxon>Mollusca</taxon>
        <taxon>Gastropoda</taxon>
        <taxon>Heterobranchia</taxon>
        <taxon>Euthyneura</taxon>
        <taxon>Tectipleura</taxon>
        <taxon>Aplysiida</taxon>
        <taxon>Aplysioidea</taxon>
        <taxon>Aplysiidae</taxon>
        <taxon>Aplysia</taxon>
    </lineage>
</organism>
<dbReference type="GeneID" id="101856999"/>
<evidence type="ECO:0000256" key="1">
    <source>
        <dbReference type="SAM" id="MobiDB-lite"/>
    </source>
</evidence>
<sequence>METLQLWRKIAVIFLWTASFSLCTGDNAHHRCSMRHGNEPNLDDFSCESFWRCEHFEGHLTHCLDNHQFDFRTLQCLPNDKVWCQWQHIQQAEGGEEASGGGGRVTHAHHDMSPDSRMGRRQRRRHGHRGPGTHSPSDWYRNPDRSHDNYEDGDSHDDLQDLQYTSDVLEQWKEKQEDGDKYEDDYDHEYPSYDYYYEDGSSDYDSGKDKHYSAGSGDYDAHKGSEYDYKNWGHVCSSEYNHEPVVWDKHCRMFWRCDKYRGVKVECQPSELYDYHAKACRPHHHVNCREQRHHFLSSGPRHVTKLERGKDGTLVVHHFHRSGDFVAPDDTVPHMHGQARGGETTVVHHFHHESNTGMRRSGDLTLDSSGSPKGDHHVSKRRAEWPNQGTLSHWTNIIISKIGELSQRSPQAKSLSHHNGVHEVTALDQFSSVGDLVEKTREENFRQFLNRNELLRERIADGLRGDAVWRNWLSARGGDTTDDATGNSIEKGTYSATDHTHDSAGISSGHTGEVETGTSATEHADNATENVKGQGEGKGQGNGNGKRPPGKGRGMTITHTHDGVTHTHVFDESGVQIDNHSHRHAGVNDALAKDDQAEEGHDVTDKTVPSLEPQNVTRHEHDGSTHAHQIPPLTPHSFTHTHDGSTHTHLHHLPPLTPHTFTHTHDGSTHTHHHIPSLTPHTFTHTHDGSTHTHHQIPPLTPHTFTHTHDGSTHTHHISADGQFSDNTGHTHFAPHENDKTDRPRNSASHDGESFTHTHDGVTHTHDSDSHTHDNDSHTHDSDSHIHESDKHTHDSDSHTHNSGSYVHDSDSHTHDSVTHTHNGVAHTHNGFTHIHDSDSQTHDSESHTHNSVTHTHNGVRHTHYWNSDQTHADTPSPRKTSSGGAGENLNSAGSDRSEAQINGHPSYGVPSSSTARGDKLNVTFEPPSNTSSSDSDKSKSTPSARNHSNVPPNTRGSSVAATPSRRGHGNPRKRQAEESPNNSDGSYFRVVRKKLPGGWSVTHTHGGVAHSHFVNEDGTTRGRAHHKHDHKTTVRHQHSSGSVPSNGGGGGSWATMTRSHDGSSSHTSHGTEDDDFFESSGYSHSSQSHSSSSSFSHTHDGSTHTHYGNDDWE</sequence>
<feature type="compositionally biased region" description="Basic and acidic residues" evidence="1">
    <location>
        <begin position="808"/>
        <end position="819"/>
    </location>
</feature>
<feature type="compositionally biased region" description="Low complexity" evidence="1">
    <location>
        <begin position="1080"/>
        <end position="1097"/>
    </location>
</feature>
<feature type="region of interest" description="Disordered" evidence="1">
    <location>
        <begin position="94"/>
        <end position="159"/>
    </location>
</feature>
<feature type="region of interest" description="Disordered" evidence="1">
    <location>
        <begin position="593"/>
        <end position="988"/>
    </location>
</feature>
<feature type="compositionally biased region" description="Polar residues" evidence="1">
    <location>
        <begin position="865"/>
        <end position="895"/>
    </location>
</feature>
<feature type="signal peptide" evidence="2">
    <location>
        <begin position="1"/>
        <end position="25"/>
    </location>
</feature>
<evidence type="ECO:0000313" key="5">
    <source>
        <dbReference type="RefSeq" id="XP_012942787.1"/>
    </source>
</evidence>
<feature type="region of interest" description="Disordered" evidence="1">
    <location>
        <begin position="355"/>
        <end position="383"/>
    </location>
</feature>
<reference evidence="5" key="1">
    <citation type="submission" date="2025-08" db="UniProtKB">
        <authorList>
            <consortium name="RefSeq"/>
        </authorList>
    </citation>
    <scope>IDENTIFICATION</scope>
</reference>
<evidence type="ECO:0000259" key="3">
    <source>
        <dbReference type="PROSITE" id="PS50940"/>
    </source>
</evidence>
<evidence type="ECO:0000256" key="2">
    <source>
        <dbReference type="SAM" id="SignalP"/>
    </source>
</evidence>
<feature type="domain" description="Chitin-binding type-2" evidence="3">
    <location>
        <begin position="29"/>
        <end position="86"/>
    </location>
</feature>
<keyword evidence="4" id="KW-1185">Reference proteome</keyword>
<feature type="compositionally biased region" description="Basic and acidic residues" evidence="1">
    <location>
        <begin position="373"/>
        <end position="383"/>
    </location>
</feature>
<gene>
    <name evidence="5" type="primary">LOC101856999</name>
</gene>
<feature type="domain" description="Chitin-binding type-2" evidence="3">
    <location>
        <begin position="233"/>
        <end position="290"/>
    </location>
</feature>
<feature type="compositionally biased region" description="Basic residues" evidence="1">
    <location>
        <begin position="1023"/>
        <end position="1039"/>
    </location>
</feature>
<keyword evidence="2" id="KW-0732">Signal</keyword>
<feature type="compositionally biased region" description="Polar residues" evidence="1">
    <location>
        <begin position="483"/>
        <end position="497"/>
    </location>
</feature>
<feature type="compositionally biased region" description="Polar residues" evidence="1">
    <location>
        <begin position="945"/>
        <end position="962"/>
    </location>
</feature>
<dbReference type="InterPro" id="IPR036508">
    <property type="entry name" value="Chitin-bd_dom_sf"/>
</dbReference>
<name>A0ABM1A8D3_APLCA</name>
<proteinExistence type="predicted"/>
<dbReference type="Proteomes" id="UP000694888">
    <property type="component" value="Unplaced"/>
</dbReference>
<feature type="compositionally biased region" description="Basic and acidic residues" evidence="1">
    <location>
        <begin position="1098"/>
        <end position="1114"/>
    </location>
</feature>
<feature type="region of interest" description="Disordered" evidence="1">
    <location>
        <begin position="476"/>
        <end position="559"/>
    </location>
</feature>
<feature type="compositionally biased region" description="Polar residues" evidence="1">
    <location>
        <begin position="505"/>
        <end position="531"/>
    </location>
</feature>
<feature type="compositionally biased region" description="Basic and acidic residues" evidence="1">
    <location>
        <begin position="734"/>
        <end position="800"/>
    </location>
</feature>
<feature type="compositionally biased region" description="Basic and acidic residues" evidence="1">
    <location>
        <begin position="108"/>
        <end position="118"/>
    </location>
</feature>
<feature type="chain" id="PRO_5045667947" evidence="2">
    <location>
        <begin position="26"/>
        <end position="1114"/>
    </location>
</feature>
<feature type="compositionally biased region" description="Basic and acidic residues" evidence="1">
    <location>
        <begin position="593"/>
        <end position="605"/>
    </location>
</feature>
<feature type="compositionally biased region" description="Basic residues" evidence="1">
    <location>
        <begin position="119"/>
        <end position="131"/>
    </location>
</feature>
<dbReference type="InterPro" id="IPR002557">
    <property type="entry name" value="Chitin-bd_dom"/>
</dbReference>
<accession>A0ABM1A8D3</accession>
<protein>
    <submittedName>
        <fullName evidence="5">Filaggrin-2</fullName>
    </submittedName>
</protein>